<comment type="caution">
    <text evidence="1">The sequence shown here is derived from an EMBL/GenBank/DDBJ whole genome shotgun (WGS) entry which is preliminary data.</text>
</comment>
<evidence type="ECO:0000313" key="1">
    <source>
        <dbReference type="EMBL" id="CAF1494964.1"/>
    </source>
</evidence>
<proteinExistence type="predicted"/>
<name>A0A815SQE6_ADIRI</name>
<dbReference type="AlphaFoldDB" id="A0A815SQE6"/>
<dbReference type="Proteomes" id="UP000663828">
    <property type="component" value="Unassembled WGS sequence"/>
</dbReference>
<keyword evidence="2" id="KW-1185">Reference proteome</keyword>
<evidence type="ECO:0000313" key="2">
    <source>
        <dbReference type="Proteomes" id="UP000663828"/>
    </source>
</evidence>
<dbReference type="EMBL" id="CAJNOR010004341">
    <property type="protein sequence ID" value="CAF1494964.1"/>
    <property type="molecule type" value="Genomic_DNA"/>
</dbReference>
<organism evidence="1 2">
    <name type="scientific">Adineta ricciae</name>
    <name type="common">Rotifer</name>
    <dbReference type="NCBI Taxonomy" id="249248"/>
    <lineage>
        <taxon>Eukaryota</taxon>
        <taxon>Metazoa</taxon>
        <taxon>Spiralia</taxon>
        <taxon>Gnathifera</taxon>
        <taxon>Rotifera</taxon>
        <taxon>Eurotatoria</taxon>
        <taxon>Bdelloidea</taxon>
        <taxon>Adinetida</taxon>
        <taxon>Adinetidae</taxon>
        <taxon>Adineta</taxon>
    </lineage>
</organism>
<reference evidence="1" key="1">
    <citation type="submission" date="2021-02" db="EMBL/GenBank/DDBJ databases">
        <authorList>
            <person name="Nowell W R."/>
        </authorList>
    </citation>
    <scope>NUCLEOTIDE SEQUENCE</scope>
</reference>
<accession>A0A815SQE6</accession>
<evidence type="ECO:0008006" key="3">
    <source>
        <dbReference type="Google" id="ProtNLM"/>
    </source>
</evidence>
<gene>
    <name evidence="1" type="ORF">XAT740_LOCUS39310</name>
</gene>
<sequence length="661" mass="77827">MHLELLANELLLDLFTYIHSVDLLRAFFNLNIRFNHLIFYHFQSHSLDLRSISKEDFDDLTHRYLPSIIDRLTSLDLSDDDETPRLPFLLLRLHNHPYSSTIFTLNQFINLQSLSLSNISSFNLLYDIVSECHSLVCLTHLTILSKYHYWANSNDETHHMRDKINHFWTCIWNLSKLRHCHLDGVQINDDTLSLLPSSSSMEHLSLNNISHNLHCLSHLLYCTPHLHRLRTTIYSYSSNDHMTSTSSSLTRMTLIYGGSFQSLVALFEHLPNLNHLTITTLRLHLDGNNWQDLIATHLGQLNRFEMKMKMDYREDHEDIDDIVAKLLATYESAYWCTDHRWYVRCHWNQSDPYKCVTLYTLPYAFNEFDFTDKLSTRSTLPSLYRHHRKDEQYLLYDKVKIVDCANIETMALASFHLFPVRFRHITFLNICLPFVDDHFLFHFASFDHLKSLNVCIYKSSAYDQLQTIFDRCRAQTCLRSFRCESLMTNCFSTRLFQIRVKQLIRRIDLLNSRVDRRYYHSKEECSTIIDSSSTSMMTGCEVLLIGVKSRTSIVDIIGKVPILRLLIVECEENKDDDSRLSSSSSSPCWKDELTEWLEEHLPSRYLIRRDPRFMSRVQIWIDGKAKSKRLSASDRSKSSSIDVNKWSQLVKSSFRQLFSDR</sequence>
<dbReference type="SUPFAM" id="SSF52047">
    <property type="entry name" value="RNI-like"/>
    <property type="match status" value="1"/>
</dbReference>
<dbReference type="InterPro" id="IPR032675">
    <property type="entry name" value="LRR_dom_sf"/>
</dbReference>
<dbReference type="Gene3D" id="3.80.10.10">
    <property type="entry name" value="Ribonuclease Inhibitor"/>
    <property type="match status" value="1"/>
</dbReference>
<protein>
    <recommendedName>
        <fullName evidence="3">F-box domain-containing protein</fullName>
    </recommendedName>
</protein>